<feature type="chain" id="PRO_5007573246" evidence="1">
    <location>
        <begin position="19"/>
        <end position="112"/>
    </location>
</feature>
<dbReference type="Proteomes" id="UP000075320">
    <property type="component" value="Unassembled WGS sequence"/>
</dbReference>
<proteinExistence type="predicted"/>
<comment type="caution">
    <text evidence="2">The sequence shown here is derived from an EMBL/GenBank/DDBJ whole genome shotgun (WGS) entry which is preliminary data.</text>
</comment>
<dbReference type="RefSeq" id="WP_061833215.1">
    <property type="nucleotide sequence ID" value="NZ_LUKE01000001.1"/>
</dbReference>
<keyword evidence="3" id="KW-1185">Reference proteome</keyword>
<dbReference type="AlphaFoldDB" id="A0A150WME9"/>
<protein>
    <submittedName>
        <fullName evidence="2">Uncharacterized protein</fullName>
    </submittedName>
</protein>
<reference evidence="2 3" key="1">
    <citation type="submission" date="2016-03" db="EMBL/GenBank/DDBJ databases">
        <authorList>
            <person name="Ploux O."/>
        </authorList>
    </citation>
    <scope>NUCLEOTIDE SEQUENCE [LARGE SCALE GENOMIC DNA]</scope>
    <source>
        <strain evidence="2 3">R0</strain>
    </source>
</reference>
<evidence type="ECO:0000313" key="3">
    <source>
        <dbReference type="Proteomes" id="UP000075320"/>
    </source>
</evidence>
<sequence length="112" mass="12782">MRIILSLALVLASSAAFAQNVPAGNKCEKYFGIPRYMQAIQVVAKNAKWSVDEMCTLERIWDIQAEDTQVVNKKGEVEPHVRVYLHRNEDSCHFMVRNADLVVTSKKCYSTY</sequence>
<gene>
    <name evidence="2" type="ORF">AZI86_00925</name>
</gene>
<accession>A0A150WME9</accession>
<keyword evidence="1" id="KW-0732">Signal</keyword>
<evidence type="ECO:0000313" key="2">
    <source>
        <dbReference type="EMBL" id="KYG65671.1"/>
    </source>
</evidence>
<dbReference type="OrthoDB" id="5295823at2"/>
<feature type="signal peptide" evidence="1">
    <location>
        <begin position="1"/>
        <end position="18"/>
    </location>
</feature>
<organism evidence="2 3">
    <name type="scientific">Bdellovibrio bacteriovorus</name>
    <dbReference type="NCBI Taxonomy" id="959"/>
    <lineage>
        <taxon>Bacteria</taxon>
        <taxon>Pseudomonadati</taxon>
        <taxon>Bdellovibrionota</taxon>
        <taxon>Bdellovibrionia</taxon>
        <taxon>Bdellovibrionales</taxon>
        <taxon>Pseudobdellovibrionaceae</taxon>
        <taxon>Bdellovibrio</taxon>
    </lineage>
</organism>
<name>A0A150WME9_BDEBC</name>
<dbReference type="EMBL" id="LUKE01000001">
    <property type="protein sequence ID" value="KYG65671.1"/>
    <property type="molecule type" value="Genomic_DNA"/>
</dbReference>
<evidence type="ECO:0000256" key="1">
    <source>
        <dbReference type="SAM" id="SignalP"/>
    </source>
</evidence>